<feature type="compositionally biased region" description="Low complexity" evidence="1">
    <location>
        <begin position="46"/>
        <end position="61"/>
    </location>
</feature>
<evidence type="ECO:0008006" key="5">
    <source>
        <dbReference type="Google" id="ProtNLM"/>
    </source>
</evidence>
<sequence length="220" mass="24697">MKKNMRFLATVVLSITLLVACNTAEDQPTNEPTSDQTTADVEESNNTETSNELETNEQQNEPTDDANTANSLTYTSNGSEVTEETTEVTSDQQNFTMQVIPGFTLTPEEPGKDLLYSDENDRISMRIEKVNKDETSFEDLVGNTKETISAIGEYENFALDEFLNDNKVLINSTAFITNIEAEKVIMVVFETEESLVRLTIYDEETEDLKEAMIKMGLTVR</sequence>
<organism evidence="3 4">
    <name type="scientific">Lysinibacillus composti</name>
    <dbReference type="NCBI Taxonomy" id="720633"/>
    <lineage>
        <taxon>Bacteria</taxon>
        <taxon>Bacillati</taxon>
        <taxon>Bacillota</taxon>
        <taxon>Bacilli</taxon>
        <taxon>Bacillales</taxon>
        <taxon>Bacillaceae</taxon>
        <taxon>Lysinibacillus</taxon>
    </lineage>
</organism>
<reference evidence="3 4" key="1">
    <citation type="journal article" date="2013" name="J. Microbiol.">
        <title>Lysinibacillus chungkukjangi sp. nov., isolated from Chungkukjang, Korean fermented soybean food.</title>
        <authorList>
            <person name="Kim S.J."/>
            <person name="Jang Y.H."/>
            <person name="Hamada M."/>
            <person name="Ahn J.H."/>
            <person name="Weon H.Y."/>
            <person name="Suzuki K."/>
            <person name="Whang K.S."/>
            <person name="Kwon S.W."/>
        </authorList>
    </citation>
    <scope>NUCLEOTIDE SEQUENCE [LARGE SCALE GENOMIC DNA]</scope>
    <source>
        <strain evidence="3 4">MCCC 1A12701</strain>
    </source>
</reference>
<comment type="caution">
    <text evidence="3">The sequence shown here is derived from an EMBL/GenBank/DDBJ whole genome shotgun (WGS) entry which is preliminary data.</text>
</comment>
<proteinExistence type="predicted"/>
<evidence type="ECO:0000256" key="1">
    <source>
        <dbReference type="SAM" id="MobiDB-lite"/>
    </source>
</evidence>
<protein>
    <recommendedName>
        <fullName evidence="5">Chemotaxis protein</fullName>
    </recommendedName>
</protein>
<dbReference type="OrthoDB" id="2735367at2"/>
<evidence type="ECO:0000313" key="4">
    <source>
        <dbReference type="Proteomes" id="UP000274033"/>
    </source>
</evidence>
<keyword evidence="2" id="KW-0732">Signal</keyword>
<keyword evidence="4" id="KW-1185">Reference proteome</keyword>
<feature type="signal peptide" evidence="2">
    <location>
        <begin position="1"/>
        <end position="24"/>
    </location>
</feature>
<gene>
    <name evidence="3" type="ORF">EBB45_06250</name>
</gene>
<dbReference type="RefSeq" id="WP_124763649.1">
    <property type="nucleotide sequence ID" value="NZ_JAFBDY010000003.1"/>
</dbReference>
<dbReference type="PROSITE" id="PS51257">
    <property type="entry name" value="PROKAR_LIPOPROTEIN"/>
    <property type="match status" value="1"/>
</dbReference>
<dbReference type="Proteomes" id="UP000274033">
    <property type="component" value="Unassembled WGS sequence"/>
</dbReference>
<feature type="region of interest" description="Disordered" evidence="1">
    <location>
        <begin position="24"/>
        <end position="94"/>
    </location>
</feature>
<evidence type="ECO:0000313" key="3">
    <source>
        <dbReference type="EMBL" id="RQW75347.1"/>
    </source>
</evidence>
<evidence type="ECO:0000256" key="2">
    <source>
        <dbReference type="SAM" id="SignalP"/>
    </source>
</evidence>
<feature type="chain" id="PRO_5039643000" description="Chemotaxis protein" evidence="2">
    <location>
        <begin position="25"/>
        <end position="220"/>
    </location>
</feature>
<feature type="compositionally biased region" description="Polar residues" evidence="1">
    <location>
        <begin position="24"/>
        <end position="39"/>
    </location>
</feature>
<dbReference type="EMBL" id="RRCT01000004">
    <property type="protein sequence ID" value="RQW75347.1"/>
    <property type="molecule type" value="Genomic_DNA"/>
</dbReference>
<dbReference type="AlphaFoldDB" id="A0A3N9UGX9"/>
<name>A0A3N9UGX9_9BACI</name>
<accession>A0A3N9UGX9</accession>
<feature type="compositionally biased region" description="Polar residues" evidence="1">
    <location>
        <begin position="65"/>
        <end position="79"/>
    </location>
</feature>